<dbReference type="Gene3D" id="1.10.150.770">
    <property type="match status" value="1"/>
</dbReference>
<keyword evidence="2" id="KW-0378">Hydrolase</keyword>
<dbReference type="Pfam" id="PF03717">
    <property type="entry name" value="PBP_dimer"/>
    <property type="match status" value="1"/>
</dbReference>
<gene>
    <name evidence="6" type="ORF">G5S42_22485</name>
</gene>
<dbReference type="EMBL" id="JAALDK010000001">
    <property type="protein sequence ID" value="NUY02405.1"/>
    <property type="molecule type" value="Genomic_DNA"/>
</dbReference>
<dbReference type="GO" id="GO:0005886">
    <property type="term" value="C:plasma membrane"/>
    <property type="evidence" value="ECO:0007669"/>
    <property type="project" value="TreeGrafter"/>
</dbReference>
<sequence>MALITIGFAACIARALWIQVLDSRFYQSKGDERVDHVIDLQTDRGRIVDRNGRVLATSVPTMAVWADASGIPDNVQPGKLAMLAQLLGISDQQLNTQIESDKTFVYLKHQISRDVARQVEELAIPGIYELPEYKRVYPEGAVTAQVVGFTDTEGRGEEGVELGAQSELNSVDGRELVVRDRVGHIVSDLGSVKSPQHGADIELALDRSIQYIAYGALRDAVTSSHAESGSAIVVDGHTGEVLALANYPSYDPNDRSALRGPALRNRAVTDVFEPGSIMKPLTVSLALDLGRLTPSSIVETDGRFSLDGAVITDDANFGTLTVAQVIQKSSNIGASKIALTMKPEEMWGLYSALGFGRPPKLGFPGAAAGIVRPWSRWRRIEQATMSYGYGVSMSLVQLAEAYTVFANNGRLVPLTLYKRDGSTVAGTQVFTQRTTDQMRAMLESVVSKGGTAPDAQVPGYSVGGKTGTAYTATRHGYERNAYRASFVGIIPIRSPRLVIAVSVDKPQGAKHFGGDVSGPVFARIAYAAMHELGVPPDMPMPDAKDGPVANGDFR</sequence>
<comment type="subcellular location">
    <subcellularLocation>
        <location evidence="1">Membrane</location>
    </subcellularLocation>
</comment>
<feature type="domain" description="Penicillin-binding protein transpeptidase" evidence="4">
    <location>
        <begin position="229"/>
        <end position="524"/>
    </location>
</feature>
<dbReference type="Gene3D" id="3.90.1310.10">
    <property type="entry name" value="Penicillin-binding protein 2a (Domain 2)"/>
    <property type="match status" value="1"/>
</dbReference>
<keyword evidence="2" id="KW-0645">Protease</keyword>
<dbReference type="InterPro" id="IPR001460">
    <property type="entry name" value="PCN-bd_Tpept"/>
</dbReference>
<evidence type="ECO:0000313" key="6">
    <source>
        <dbReference type="EMBL" id="NUY02405.1"/>
    </source>
</evidence>
<accession>A0A7Y6N1C9</accession>
<reference evidence="6 7" key="1">
    <citation type="submission" date="2020-02" db="EMBL/GenBank/DDBJ databases">
        <title>Paraburkholderia simonii sp. nov. and Paraburkholderia youngii sp. nov. Brazilian and Mexican Mimosa-associated rhizobia.</title>
        <authorList>
            <person name="Mavima L."/>
            <person name="Beukes C.W."/>
            <person name="Chan W.Y."/>
            <person name="Palmer M."/>
            <person name="De Meyer S.E."/>
            <person name="James E.K."/>
            <person name="Venter S.N."/>
            <person name="Steenkamp E.T."/>
        </authorList>
    </citation>
    <scope>NUCLEOTIDE SEQUENCE [LARGE SCALE GENOMIC DNA]</scope>
    <source>
        <strain evidence="6 7">JPY169</strain>
    </source>
</reference>
<dbReference type="PANTHER" id="PTHR30627:SF1">
    <property type="entry name" value="PEPTIDOGLYCAN D,D-TRANSPEPTIDASE FTSI"/>
    <property type="match status" value="1"/>
</dbReference>
<dbReference type="InterPro" id="IPR012338">
    <property type="entry name" value="Beta-lactam/transpept-like"/>
</dbReference>
<keyword evidence="3" id="KW-0472">Membrane</keyword>
<dbReference type="InterPro" id="IPR005311">
    <property type="entry name" value="PBP_dimer"/>
</dbReference>
<name>A0A7Y6N1C9_9BURK</name>
<dbReference type="GO" id="GO:0004180">
    <property type="term" value="F:carboxypeptidase activity"/>
    <property type="evidence" value="ECO:0007669"/>
    <property type="project" value="UniProtKB-KW"/>
</dbReference>
<dbReference type="Gene3D" id="3.40.710.10">
    <property type="entry name" value="DD-peptidase/beta-lactamase superfamily"/>
    <property type="match status" value="1"/>
</dbReference>
<dbReference type="PANTHER" id="PTHR30627">
    <property type="entry name" value="PEPTIDOGLYCAN D,D-TRANSPEPTIDASE"/>
    <property type="match status" value="1"/>
</dbReference>
<dbReference type="SUPFAM" id="SSF56519">
    <property type="entry name" value="Penicillin binding protein dimerisation domain"/>
    <property type="match status" value="1"/>
</dbReference>
<dbReference type="Gene3D" id="3.30.450.330">
    <property type="match status" value="1"/>
</dbReference>
<dbReference type="Proteomes" id="UP000594380">
    <property type="component" value="Unassembled WGS sequence"/>
</dbReference>
<proteinExistence type="predicted"/>
<keyword evidence="2" id="KW-0121">Carboxypeptidase</keyword>
<dbReference type="SUPFAM" id="SSF56601">
    <property type="entry name" value="beta-lactamase/transpeptidase-like"/>
    <property type="match status" value="1"/>
</dbReference>
<evidence type="ECO:0000256" key="1">
    <source>
        <dbReference type="ARBA" id="ARBA00004370"/>
    </source>
</evidence>
<protein>
    <submittedName>
        <fullName evidence="6">Penicillin-binding protein 2</fullName>
    </submittedName>
</protein>
<evidence type="ECO:0000256" key="3">
    <source>
        <dbReference type="ARBA" id="ARBA00023136"/>
    </source>
</evidence>
<feature type="domain" description="Penicillin-binding protein dimerisation" evidence="5">
    <location>
        <begin position="42"/>
        <end position="168"/>
    </location>
</feature>
<dbReference type="InterPro" id="IPR036138">
    <property type="entry name" value="PBP_dimer_sf"/>
</dbReference>
<organism evidence="6 7">
    <name type="scientific">Paraburkholderia youngii</name>
    <dbReference type="NCBI Taxonomy" id="2782701"/>
    <lineage>
        <taxon>Bacteria</taxon>
        <taxon>Pseudomonadati</taxon>
        <taxon>Pseudomonadota</taxon>
        <taxon>Betaproteobacteria</taxon>
        <taxon>Burkholderiales</taxon>
        <taxon>Burkholderiaceae</taxon>
        <taxon>Paraburkholderia</taxon>
    </lineage>
</organism>
<evidence type="ECO:0000256" key="2">
    <source>
        <dbReference type="ARBA" id="ARBA00022645"/>
    </source>
</evidence>
<dbReference type="GO" id="GO:0008658">
    <property type="term" value="F:penicillin binding"/>
    <property type="evidence" value="ECO:0007669"/>
    <property type="project" value="InterPro"/>
</dbReference>
<evidence type="ECO:0000259" key="5">
    <source>
        <dbReference type="Pfam" id="PF03717"/>
    </source>
</evidence>
<evidence type="ECO:0000259" key="4">
    <source>
        <dbReference type="Pfam" id="PF00905"/>
    </source>
</evidence>
<evidence type="ECO:0000313" key="7">
    <source>
        <dbReference type="Proteomes" id="UP000594380"/>
    </source>
</evidence>
<comment type="caution">
    <text evidence="6">The sequence shown here is derived from an EMBL/GenBank/DDBJ whole genome shotgun (WGS) entry which is preliminary data.</text>
</comment>
<dbReference type="Pfam" id="PF00905">
    <property type="entry name" value="Transpeptidase"/>
    <property type="match status" value="1"/>
</dbReference>
<dbReference type="AlphaFoldDB" id="A0A7Y6N1C9"/>
<dbReference type="GO" id="GO:0071555">
    <property type="term" value="P:cell wall organization"/>
    <property type="evidence" value="ECO:0007669"/>
    <property type="project" value="TreeGrafter"/>
</dbReference>
<dbReference type="InterPro" id="IPR050515">
    <property type="entry name" value="Beta-lactam/transpept"/>
</dbReference>